<protein>
    <submittedName>
        <fullName evidence="1">Uncharacterized protein</fullName>
    </submittedName>
</protein>
<dbReference type="Proteomes" id="UP000277896">
    <property type="component" value="Chromosome"/>
</dbReference>
<evidence type="ECO:0000313" key="2">
    <source>
        <dbReference type="Proteomes" id="UP000277896"/>
    </source>
</evidence>
<sequence length="63" mass="7032">MADVYVTATAVINSRLIAKKCWTQSDNNAKSNTFLNKMQPAIKQVSDRYHYQINVSIAANTPS</sequence>
<organism evidence="1 2">
    <name type="scientific">Lactiplantibacillus paraplantarum</name>
    <dbReference type="NCBI Taxonomy" id="60520"/>
    <lineage>
        <taxon>Bacteria</taxon>
        <taxon>Bacillati</taxon>
        <taxon>Bacillota</taxon>
        <taxon>Bacilli</taxon>
        <taxon>Lactobacillales</taxon>
        <taxon>Lactobacillaceae</taxon>
        <taxon>Lactiplantibacillus</taxon>
    </lineage>
</organism>
<evidence type="ECO:0000313" key="1">
    <source>
        <dbReference type="EMBL" id="AYJ38719.1"/>
    </source>
</evidence>
<accession>A0AAD0TP15</accession>
<dbReference type="EMBL" id="CP032744">
    <property type="protein sequence ID" value="AYJ38719.1"/>
    <property type="molecule type" value="Genomic_DNA"/>
</dbReference>
<gene>
    <name evidence="1" type="ORF">LP667_07785</name>
</gene>
<name>A0AAD0TP15_9LACO</name>
<dbReference type="AlphaFoldDB" id="A0AAD0TP15"/>
<reference evidence="1 2" key="1">
    <citation type="submission" date="2018-10" db="EMBL/GenBank/DDBJ databases">
        <title>Genome seuquencing of Lactobacillus species.</title>
        <authorList>
            <person name="Baek C."/>
            <person name="Yi H."/>
        </authorList>
    </citation>
    <scope>NUCLEOTIDE SEQUENCE [LARGE SCALE GENOMIC DNA]</scope>
    <source>
        <strain evidence="1 2">DSM 10667</strain>
    </source>
</reference>
<proteinExistence type="predicted"/>